<dbReference type="CDD" id="cd06602">
    <property type="entry name" value="GH31_MGAM_SI_GAA"/>
    <property type="match status" value="1"/>
</dbReference>
<dbReference type="PANTHER" id="PTHR22762:SF133">
    <property type="entry name" value="P-TYPE DOMAIN-CONTAINING PROTEIN"/>
    <property type="match status" value="1"/>
</dbReference>
<dbReference type="EMBL" id="WBMW01006061">
    <property type="protein sequence ID" value="NXC50572.1"/>
    <property type="molecule type" value="Genomic_DNA"/>
</dbReference>
<dbReference type="FunFam" id="3.20.20.80:FF:000016">
    <property type="entry name" value="Maltase-glucoamylase, intestinal"/>
    <property type="match status" value="1"/>
</dbReference>
<comment type="caution">
    <text evidence="9">The sequence shown here is derived from an EMBL/GenBank/DDBJ whole genome shotgun (WGS) entry which is preliminary data.</text>
</comment>
<dbReference type="InterPro" id="IPR048395">
    <property type="entry name" value="Glyco_hydro_31_C"/>
</dbReference>
<dbReference type="InterPro" id="IPR013780">
    <property type="entry name" value="Glyco_hydro_b"/>
</dbReference>
<dbReference type="PROSITE" id="PS00707">
    <property type="entry name" value="GLYCOSYL_HYDROL_F31_2"/>
    <property type="match status" value="1"/>
</dbReference>
<dbReference type="Pfam" id="PF21365">
    <property type="entry name" value="Glyco_hydro_31_3rd"/>
    <property type="match status" value="1"/>
</dbReference>
<feature type="non-terminal residue" evidence="9">
    <location>
        <position position="1"/>
    </location>
</feature>
<dbReference type="Gene3D" id="2.60.40.1180">
    <property type="entry name" value="Golgi alpha-mannosidase II"/>
    <property type="match status" value="2"/>
</dbReference>
<feature type="non-terminal residue" evidence="9">
    <location>
        <position position="535"/>
    </location>
</feature>
<dbReference type="SUPFAM" id="SSF51445">
    <property type="entry name" value="(Trans)glycosidases"/>
    <property type="match status" value="1"/>
</dbReference>
<name>A0A851PH91_9GALL</name>
<feature type="domain" description="Glycosyl hydrolase family 31 C-terminal" evidence="8">
    <location>
        <begin position="408"/>
        <end position="495"/>
    </location>
</feature>
<evidence type="ECO:0000259" key="7">
    <source>
        <dbReference type="Pfam" id="PF01055"/>
    </source>
</evidence>
<evidence type="ECO:0000256" key="5">
    <source>
        <dbReference type="ARBA" id="ARBA00023295"/>
    </source>
</evidence>
<keyword evidence="5 6" id="KW-0326">Glycosidase</keyword>
<organism evidence="9 10">
    <name type="scientific">Penelope pileata</name>
    <dbReference type="NCBI Taxonomy" id="1118817"/>
    <lineage>
        <taxon>Eukaryota</taxon>
        <taxon>Metazoa</taxon>
        <taxon>Chordata</taxon>
        <taxon>Craniata</taxon>
        <taxon>Vertebrata</taxon>
        <taxon>Euteleostomi</taxon>
        <taxon>Archelosauria</taxon>
        <taxon>Archosauria</taxon>
        <taxon>Dinosauria</taxon>
        <taxon>Saurischia</taxon>
        <taxon>Theropoda</taxon>
        <taxon>Coelurosauria</taxon>
        <taxon>Aves</taxon>
        <taxon>Neognathae</taxon>
        <taxon>Galloanserae</taxon>
        <taxon>Galliformes</taxon>
        <taxon>Cracidae</taxon>
        <taxon>Penelope</taxon>
    </lineage>
</organism>
<dbReference type="Proteomes" id="UP000613066">
    <property type="component" value="Unassembled WGS sequence"/>
</dbReference>
<evidence type="ECO:0000256" key="4">
    <source>
        <dbReference type="ARBA" id="ARBA00023180"/>
    </source>
</evidence>
<evidence type="ECO:0000256" key="6">
    <source>
        <dbReference type="RuleBase" id="RU361185"/>
    </source>
</evidence>
<comment type="similarity">
    <text evidence="1 6">Belongs to the glycosyl hydrolase 31 family.</text>
</comment>
<dbReference type="SUPFAM" id="SSF51011">
    <property type="entry name" value="Glycosyl hydrolase domain"/>
    <property type="match status" value="1"/>
</dbReference>
<dbReference type="Pfam" id="PF01055">
    <property type="entry name" value="Glyco_hydro_31_2nd"/>
    <property type="match status" value="1"/>
</dbReference>
<dbReference type="CDD" id="cd14752">
    <property type="entry name" value="GH31_N"/>
    <property type="match status" value="1"/>
</dbReference>
<dbReference type="OrthoDB" id="5839090at2759"/>
<keyword evidence="3 6" id="KW-0378">Hydrolase</keyword>
<sequence>EFAVQPAPAVTYRTIGGILDFYVFLGDTPEQVVQEYVQFIGLPAMPSYWSLGFQLSRYDYGSLDEVKAVVERNRAVGLPYDVQCTDIDYMDARKDFTYDKVKFADLPDFQNYLHSHGQKFIIILDAAISTEPLSDGSPYATYERGQDLKVWVNASDGVTPLVGEVWPGRTVFPDFSSAAGSDWWVEECRIFYGQVPYDGIWIDMNEVTNFVAGSSDGCEQNDLNFPPYTPRVVERLLFSKTLCMDAVQRWGRQYDAHSLYGYAMAQATQRALAAVLPGKRSFLLTRATFAGSGRFGGHWLGDNTATWEQLRWALPGILEFGLFGIPYVGADICGFFEDTTEELCRRWMQVGAFYPFSRNHNTEKCAPQDPAYFGADSMLVKSSIHYLLIRYTLLPYLYTLFYKAHTQGDTVARPLLHEFYADEATWAVDRQFLWGPALLITPVLEPGVEVVQAYIPDAVWYDYETGARPSSRKESVELYLPADKLGLHLRGGHVLPTQHPATTTVASRQNPLGLIVALDESSEAAGELFWDDGEA</sequence>
<dbReference type="InterPro" id="IPR030458">
    <property type="entry name" value="Glyco_hydro_31_AS"/>
</dbReference>
<gene>
    <name evidence="9" type="primary">Mgam_2</name>
    <name evidence="9" type="ORF">PENPIL_R08807</name>
</gene>
<dbReference type="PROSITE" id="PS00129">
    <property type="entry name" value="GLYCOSYL_HYDROL_F31_1"/>
    <property type="match status" value="1"/>
</dbReference>
<evidence type="ECO:0000259" key="8">
    <source>
        <dbReference type="Pfam" id="PF21365"/>
    </source>
</evidence>
<dbReference type="Gene3D" id="3.20.20.80">
    <property type="entry name" value="Glycosidases"/>
    <property type="match status" value="1"/>
</dbReference>
<dbReference type="GO" id="GO:0004558">
    <property type="term" value="F:alpha-1,4-glucosidase activity"/>
    <property type="evidence" value="ECO:0007669"/>
    <property type="project" value="TreeGrafter"/>
</dbReference>
<evidence type="ECO:0000256" key="3">
    <source>
        <dbReference type="ARBA" id="ARBA00022801"/>
    </source>
</evidence>
<keyword evidence="10" id="KW-1185">Reference proteome</keyword>
<accession>A0A851PH91</accession>
<dbReference type="GO" id="GO:0005975">
    <property type="term" value="P:carbohydrate metabolic process"/>
    <property type="evidence" value="ECO:0007669"/>
    <property type="project" value="InterPro"/>
</dbReference>
<dbReference type="PANTHER" id="PTHR22762">
    <property type="entry name" value="ALPHA-GLUCOSIDASE"/>
    <property type="match status" value="1"/>
</dbReference>
<dbReference type="Gene3D" id="2.60.40.1760">
    <property type="entry name" value="glycosyl hydrolase (family 31)"/>
    <property type="match status" value="1"/>
</dbReference>
<dbReference type="FunFam" id="2.60.40.1180:FF:000001">
    <property type="entry name" value="Maltase-glucoamylase, intestinal"/>
    <property type="match status" value="1"/>
</dbReference>
<feature type="domain" description="Glycoside hydrolase family 31 TIM barrel" evidence="7">
    <location>
        <begin position="43"/>
        <end position="400"/>
    </location>
</feature>
<evidence type="ECO:0000256" key="1">
    <source>
        <dbReference type="ARBA" id="ARBA00007806"/>
    </source>
</evidence>
<dbReference type="InterPro" id="IPR030459">
    <property type="entry name" value="Glyco_hydro_31_CS"/>
</dbReference>
<dbReference type="InterPro" id="IPR000322">
    <property type="entry name" value="Glyco_hydro_31_TIM"/>
</dbReference>
<evidence type="ECO:0000313" key="9">
    <source>
        <dbReference type="EMBL" id="NXC50572.1"/>
    </source>
</evidence>
<protein>
    <submittedName>
        <fullName evidence="9">MGA protein</fullName>
    </submittedName>
</protein>
<proteinExistence type="inferred from homology"/>
<evidence type="ECO:0000313" key="10">
    <source>
        <dbReference type="Proteomes" id="UP000613066"/>
    </source>
</evidence>
<keyword evidence="2" id="KW-0732">Signal</keyword>
<dbReference type="AlphaFoldDB" id="A0A851PH91"/>
<dbReference type="InterPro" id="IPR017853">
    <property type="entry name" value="GH"/>
</dbReference>
<reference evidence="9" key="1">
    <citation type="submission" date="2019-09" db="EMBL/GenBank/DDBJ databases">
        <title>Bird 10,000 Genomes (B10K) Project - Family phase.</title>
        <authorList>
            <person name="Zhang G."/>
        </authorList>
    </citation>
    <scope>NUCLEOTIDE SEQUENCE</scope>
    <source>
        <strain evidence="9">B10K-DU-001-08</strain>
        <tissue evidence="9">Muscle</tissue>
    </source>
</reference>
<keyword evidence="4" id="KW-0325">Glycoprotein</keyword>
<evidence type="ECO:0000256" key="2">
    <source>
        <dbReference type="ARBA" id="ARBA00022729"/>
    </source>
</evidence>